<gene>
    <name evidence="1" type="ORF">BJF96_g10291</name>
</gene>
<reference evidence="1 2" key="1">
    <citation type="submission" date="2017-12" db="EMBL/GenBank/DDBJ databases">
        <title>Comparative genomics yields insights into virulence evolution of Verticillium dahliae.</title>
        <authorList>
            <person name="Fan R."/>
            <person name="Armitage A.D."/>
            <person name="Cascant-Lopez E."/>
            <person name="Sobczyk M."/>
            <person name="Cockerton H.M."/>
            <person name="Harrison R.J."/>
        </authorList>
    </citation>
    <scope>NUCLEOTIDE SEQUENCE [LARGE SCALE GENOMIC DNA]</scope>
    <source>
        <strain evidence="1 2">12008</strain>
    </source>
</reference>
<proteinExistence type="predicted"/>
<sequence length="335" mass="38645">MRFSSATKAVFIMVNHVIASHYPPELLHPGTLFGRDKYASELHTRQNQGGNQGNNQVKFWDYREACNNCVENCPAGKIINPNDCSKCKDCPNGQKPDGEQKKCVEDKKSKKFNEVYKDKRQTYKENRGFERWKKSHQRTYDRARNREDRTKVRRMARCLALVPLAMGVAAVEEYSETFDEDWTDSMELLEFWPEGLEVDEWVDDSSDELFENDDYIDKYVNIGEGNQRREIALVPAVRDRDNIPSKFSRNAIRTSPRTDLVLRGDLTKRCPICPLIVIFLSALSTVARVVKIARTAIQIAKGFNNVARRTKRASTRKISESKNWRNCLAGRDPQK</sequence>
<dbReference type="EMBL" id="MPSH01000067">
    <property type="protein sequence ID" value="PNH26418.1"/>
    <property type="molecule type" value="Genomic_DNA"/>
</dbReference>
<evidence type="ECO:0000313" key="2">
    <source>
        <dbReference type="Proteomes" id="UP000236305"/>
    </source>
</evidence>
<dbReference type="AlphaFoldDB" id="A0AA45AH96"/>
<accession>A0AA45AH96</accession>
<dbReference type="Proteomes" id="UP000236305">
    <property type="component" value="Unassembled WGS sequence"/>
</dbReference>
<comment type="caution">
    <text evidence="1">The sequence shown here is derived from an EMBL/GenBank/DDBJ whole genome shotgun (WGS) entry which is preliminary data.</text>
</comment>
<organism evidence="1 2">
    <name type="scientific">Verticillium dahliae</name>
    <name type="common">Verticillium wilt</name>
    <dbReference type="NCBI Taxonomy" id="27337"/>
    <lineage>
        <taxon>Eukaryota</taxon>
        <taxon>Fungi</taxon>
        <taxon>Dikarya</taxon>
        <taxon>Ascomycota</taxon>
        <taxon>Pezizomycotina</taxon>
        <taxon>Sordariomycetes</taxon>
        <taxon>Hypocreomycetidae</taxon>
        <taxon>Glomerellales</taxon>
        <taxon>Plectosphaerellaceae</taxon>
        <taxon>Verticillium</taxon>
    </lineage>
</organism>
<evidence type="ECO:0000313" key="1">
    <source>
        <dbReference type="EMBL" id="PNH26418.1"/>
    </source>
</evidence>
<protein>
    <submittedName>
        <fullName evidence="1">Uncharacterized protein</fullName>
    </submittedName>
</protein>
<name>A0AA45AH96_VERDA</name>